<feature type="domain" description="DHHA1" evidence="1">
    <location>
        <begin position="219"/>
        <end position="303"/>
    </location>
</feature>
<reference evidence="2 3" key="1">
    <citation type="journal article" date="2019" name="Int. J. Syst. Evol. Microbiol.">
        <title>The Global Catalogue of Microorganisms (GCM) 10K type strain sequencing project: providing services to taxonomists for standard genome sequencing and annotation.</title>
        <authorList>
            <consortium name="The Broad Institute Genomics Platform"/>
            <consortium name="The Broad Institute Genome Sequencing Center for Infectious Disease"/>
            <person name="Wu L."/>
            <person name="Ma J."/>
        </authorList>
    </citation>
    <scope>NUCLEOTIDE SEQUENCE [LARGE SCALE GENOMIC DNA]</scope>
    <source>
        <strain evidence="2 3">PSR21</strain>
    </source>
</reference>
<proteinExistence type="predicted"/>
<dbReference type="SUPFAM" id="SSF64182">
    <property type="entry name" value="DHH phosphoesterases"/>
    <property type="match status" value="1"/>
</dbReference>
<dbReference type="EMBL" id="JBHTBF010000001">
    <property type="protein sequence ID" value="MFC7315504.1"/>
    <property type="molecule type" value="Genomic_DNA"/>
</dbReference>
<accession>A0ABD6A669</accession>
<dbReference type="EC" id="3.1.3.7" evidence="2"/>
<protein>
    <submittedName>
        <fullName evidence="2">Bifunctional oligoribonuclease/PAP phosphatase NrnA</fullName>
        <ecNumber evidence="2">3.1.3.7</ecNumber>
    </submittedName>
</protein>
<name>A0ABD6A669_9EURY</name>
<evidence type="ECO:0000313" key="2">
    <source>
        <dbReference type="EMBL" id="MFC7315504.1"/>
    </source>
</evidence>
<dbReference type="InterPro" id="IPR038763">
    <property type="entry name" value="DHH_sf"/>
</dbReference>
<keyword evidence="2" id="KW-0378">Hydrolase</keyword>
<dbReference type="GO" id="GO:0008441">
    <property type="term" value="F:3'(2'),5'-bisphosphate nucleotidase activity"/>
    <property type="evidence" value="ECO:0007669"/>
    <property type="project" value="UniProtKB-EC"/>
</dbReference>
<dbReference type="InterPro" id="IPR051319">
    <property type="entry name" value="Oligoribo/pAp-PDE_c-di-AMP_PDE"/>
</dbReference>
<dbReference type="GeneID" id="79314471"/>
<comment type="caution">
    <text evidence="2">The sequence shown here is derived from an EMBL/GenBank/DDBJ whole genome shotgun (WGS) entry which is preliminary data.</text>
</comment>
<evidence type="ECO:0000313" key="3">
    <source>
        <dbReference type="Proteomes" id="UP001596547"/>
    </source>
</evidence>
<dbReference type="Pfam" id="PF02272">
    <property type="entry name" value="DHHA1"/>
    <property type="match status" value="1"/>
</dbReference>
<organism evidence="2 3">
    <name type="scientific">Halomarina halobia</name>
    <dbReference type="NCBI Taxonomy" id="3033386"/>
    <lineage>
        <taxon>Archaea</taxon>
        <taxon>Methanobacteriati</taxon>
        <taxon>Methanobacteriota</taxon>
        <taxon>Stenosarchaea group</taxon>
        <taxon>Halobacteria</taxon>
        <taxon>Halobacteriales</taxon>
        <taxon>Natronomonadaceae</taxon>
        <taxon>Halomarina</taxon>
    </lineage>
</organism>
<dbReference type="Gene3D" id="3.90.1640.10">
    <property type="entry name" value="inorganic pyrophosphatase (n-terminal core)"/>
    <property type="match status" value="1"/>
</dbReference>
<dbReference type="PANTHER" id="PTHR47618">
    <property type="entry name" value="BIFUNCTIONAL OLIGORIBONUCLEASE AND PAP PHOSPHATASE NRNA"/>
    <property type="match status" value="1"/>
</dbReference>
<dbReference type="AlphaFoldDB" id="A0ABD6A669"/>
<dbReference type="InterPro" id="IPR003156">
    <property type="entry name" value="DHHA1_dom"/>
</dbReference>
<keyword evidence="3" id="KW-1185">Reference proteome</keyword>
<sequence>MGYAQQLVETLDEVESLLVVCHDNPDPDCISSALALETIAQVVGVGTVRTAYSEEISHQENLAFINLLDIELHEAEELRPGEFDGIALVGHAEPGVYDDLPTDAAPDIVIDHRPCDRPENVSFTDCRTGYATTAAIVVEYLRALDIVPSERLASALLFALHRERLDHVRNPTANEYAAGAYVRPYADLELVEQMYGAAFSPATLDAIGEAIRGREVRGSVLVTSAGITTETDALPQAARYLLNLEGVRTVLVFGIVEDTIRMSVRSTDPRVNAGDVVRRAFDDVGSAGGYRDMAGGEIPLGLFADAADDDVVLRYAAEQVSDRFFEEMHLYDED</sequence>
<dbReference type="PANTHER" id="PTHR47618:SF1">
    <property type="entry name" value="BIFUNCTIONAL OLIGORIBONUCLEASE AND PAP PHOSPHATASE NRNA"/>
    <property type="match status" value="1"/>
</dbReference>
<evidence type="ECO:0000259" key="1">
    <source>
        <dbReference type="Pfam" id="PF02272"/>
    </source>
</evidence>
<gene>
    <name evidence="2" type="ORF">ACFQPE_01665</name>
</gene>
<dbReference type="Proteomes" id="UP001596547">
    <property type="component" value="Unassembled WGS sequence"/>
</dbReference>
<dbReference type="RefSeq" id="WP_276304904.1">
    <property type="nucleotide sequence ID" value="NZ_CP119992.1"/>
</dbReference>